<protein>
    <submittedName>
        <fullName evidence="1">Uncharacterized protein</fullName>
    </submittedName>
</protein>
<accession>A0A4R1QXX6</accession>
<comment type="caution">
    <text evidence="1">The sequence shown here is derived from an EMBL/GenBank/DDBJ whole genome shotgun (WGS) entry which is preliminary data.</text>
</comment>
<proteinExistence type="predicted"/>
<dbReference type="STRING" id="1650663.GCA_001486665_02625"/>
<dbReference type="EMBL" id="SLUM01000013">
    <property type="protein sequence ID" value="TCL56440.1"/>
    <property type="molecule type" value="Genomic_DNA"/>
</dbReference>
<gene>
    <name evidence="1" type="ORF">EDD77_113106</name>
</gene>
<dbReference type="AlphaFoldDB" id="A0A4R1QXX6"/>
<dbReference type="Proteomes" id="UP000295184">
    <property type="component" value="Unassembled WGS sequence"/>
</dbReference>
<organism evidence="1 2">
    <name type="scientific">Allofournierella massiliensis</name>
    <dbReference type="NCBI Taxonomy" id="1650663"/>
    <lineage>
        <taxon>Bacteria</taxon>
        <taxon>Bacillati</taxon>
        <taxon>Bacillota</taxon>
        <taxon>Clostridia</taxon>
        <taxon>Eubacteriales</taxon>
        <taxon>Oscillospiraceae</taxon>
        <taxon>Allofournierella</taxon>
    </lineage>
</organism>
<evidence type="ECO:0000313" key="1">
    <source>
        <dbReference type="EMBL" id="TCL56440.1"/>
    </source>
</evidence>
<dbReference type="RefSeq" id="WP_058965658.1">
    <property type="nucleotide sequence ID" value="NZ_CABKVM010000018.1"/>
</dbReference>
<sequence length="151" mass="16912">MNQKSDLDRLREWLGTYPGYDLAANMLVDYLDSIPGSKSLRPGGLVEISRNEDILGNVTVSNQYNFGLYIAVAKSPGDGASAAYNADWVLDFQRWVQQQSITHRAPTFGNIDQQQERIKAQNGELYDTDQDGVGLYIVALSAEFKEKYEVI</sequence>
<name>A0A4R1QXX6_9FIRM</name>
<reference evidence="1 2" key="1">
    <citation type="submission" date="2019-03" db="EMBL/GenBank/DDBJ databases">
        <title>Genomic Encyclopedia of Type Strains, Phase IV (KMG-IV): sequencing the most valuable type-strain genomes for metagenomic binning, comparative biology and taxonomic classification.</title>
        <authorList>
            <person name="Goeker M."/>
        </authorList>
    </citation>
    <scope>NUCLEOTIDE SEQUENCE [LARGE SCALE GENOMIC DNA]</scope>
    <source>
        <strain evidence="1 2">DSM 100451</strain>
    </source>
</reference>
<dbReference type="OrthoDB" id="1848997at2"/>
<evidence type="ECO:0000313" key="2">
    <source>
        <dbReference type="Proteomes" id="UP000295184"/>
    </source>
</evidence>